<dbReference type="Pfam" id="PF09534">
    <property type="entry name" value="Trp_oprn_chp"/>
    <property type="match status" value="1"/>
</dbReference>
<comment type="caution">
    <text evidence="3">The sequence shown here is derived from an EMBL/GenBank/DDBJ whole genome shotgun (WGS) entry which is preliminary data.</text>
</comment>
<evidence type="ECO:0000256" key="2">
    <source>
        <dbReference type="SAM" id="Phobius"/>
    </source>
</evidence>
<feature type="region of interest" description="Disordered" evidence="1">
    <location>
        <begin position="169"/>
        <end position="206"/>
    </location>
</feature>
<evidence type="ECO:0000313" key="3">
    <source>
        <dbReference type="EMBL" id="MFC7406785.1"/>
    </source>
</evidence>
<sequence>MTGDDVRRPAVTRSRVVLAALVLGALLGAVSAVPWASGAAGTVLGEQTVEVSGGSAAPGVVGAAFVVGAAALAVAIGRRAGASVGGVAMVVGAVVAVVAVVGFLGDPESALRQAAAELSGVPELVGDARVTLWPYVTLVLALLAAAVGLSGLVAARTWTTAGRRFERPARRGSAVDRASDERTRAMDDWDALGRGEDPTDDGESRV</sequence>
<feature type="transmembrane region" description="Helical" evidence="2">
    <location>
        <begin position="132"/>
        <end position="155"/>
    </location>
</feature>
<gene>
    <name evidence="3" type="ORF">ACFQQL_16820</name>
</gene>
<dbReference type="Proteomes" id="UP001596455">
    <property type="component" value="Unassembled WGS sequence"/>
</dbReference>
<evidence type="ECO:0000256" key="1">
    <source>
        <dbReference type="SAM" id="MobiDB-lite"/>
    </source>
</evidence>
<name>A0ABW2QGJ1_9MICO</name>
<feature type="transmembrane region" description="Helical" evidence="2">
    <location>
        <begin position="56"/>
        <end position="77"/>
    </location>
</feature>
<evidence type="ECO:0000313" key="4">
    <source>
        <dbReference type="Proteomes" id="UP001596455"/>
    </source>
</evidence>
<accession>A0ABW2QGJ1</accession>
<keyword evidence="2" id="KW-0472">Membrane</keyword>
<keyword evidence="4" id="KW-1185">Reference proteome</keyword>
<feature type="transmembrane region" description="Helical" evidence="2">
    <location>
        <begin position="84"/>
        <end position="104"/>
    </location>
</feature>
<reference evidence="4" key="1">
    <citation type="journal article" date="2019" name="Int. J. Syst. Evol. Microbiol.">
        <title>The Global Catalogue of Microorganisms (GCM) 10K type strain sequencing project: providing services to taxonomists for standard genome sequencing and annotation.</title>
        <authorList>
            <consortium name="The Broad Institute Genomics Platform"/>
            <consortium name="The Broad Institute Genome Sequencing Center for Infectious Disease"/>
            <person name="Wu L."/>
            <person name="Ma J."/>
        </authorList>
    </citation>
    <scope>NUCLEOTIDE SEQUENCE [LARGE SCALE GENOMIC DNA]</scope>
    <source>
        <strain evidence="4">JCM 1490</strain>
    </source>
</reference>
<keyword evidence="2" id="KW-0812">Transmembrane</keyword>
<organism evidence="3 4">
    <name type="scientific">Georgenia alba</name>
    <dbReference type="NCBI Taxonomy" id="2233858"/>
    <lineage>
        <taxon>Bacteria</taxon>
        <taxon>Bacillati</taxon>
        <taxon>Actinomycetota</taxon>
        <taxon>Actinomycetes</taxon>
        <taxon>Micrococcales</taxon>
        <taxon>Bogoriellaceae</taxon>
        <taxon>Georgenia</taxon>
    </lineage>
</organism>
<dbReference type="EMBL" id="JBHTCQ010000004">
    <property type="protein sequence ID" value="MFC7406785.1"/>
    <property type="molecule type" value="Genomic_DNA"/>
</dbReference>
<dbReference type="InterPro" id="IPR019051">
    <property type="entry name" value="Trp_biosyn_TM_oprn/chp"/>
</dbReference>
<proteinExistence type="predicted"/>
<protein>
    <submittedName>
        <fullName evidence="3">Trp biosynthesis-associated membrane protein</fullName>
    </submittedName>
</protein>
<keyword evidence="2" id="KW-1133">Transmembrane helix</keyword>